<comment type="similarity">
    <text evidence="16">Belongs to the cytochrome b family.</text>
</comment>
<evidence type="ECO:0000259" key="18">
    <source>
        <dbReference type="PROSITE" id="PS51003"/>
    </source>
</evidence>
<keyword evidence="9" id="KW-0999">Mitochondrion inner membrane</keyword>
<evidence type="ECO:0000256" key="13">
    <source>
        <dbReference type="ARBA" id="ARBA00023075"/>
    </source>
</evidence>
<evidence type="ECO:0000256" key="2">
    <source>
        <dbReference type="ARBA" id="ARBA00004448"/>
    </source>
</evidence>
<comment type="function">
    <text evidence="1 16">Component of the ubiquinol-cytochrome c reductase complex (complex III or cytochrome b-c1 complex) that is part of the mitochondrial respiratory chain. The b-c1 complex mediates electron transfer from ubiquinol to cytochrome c. Contributes to the generation of a proton gradient across the mitochondrial membrane that is then used for ATP synthesis.</text>
</comment>
<accession>A0A6G9KCD0</accession>
<evidence type="ECO:0000256" key="6">
    <source>
        <dbReference type="ARBA" id="ARBA00022660"/>
    </source>
</evidence>
<evidence type="ECO:0000256" key="1">
    <source>
        <dbReference type="ARBA" id="ARBA00002566"/>
    </source>
</evidence>
<dbReference type="InterPro" id="IPR027387">
    <property type="entry name" value="Cytb/b6-like_sf"/>
</dbReference>
<dbReference type="InterPro" id="IPR005798">
    <property type="entry name" value="Cyt_b/b6_C"/>
</dbReference>
<evidence type="ECO:0000256" key="3">
    <source>
        <dbReference type="ARBA" id="ARBA00013531"/>
    </source>
</evidence>
<dbReference type="CDD" id="cd00284">
    <property type="entry name" value="Cytochrome_b_N"/>
    <property type="match status" value="1"/>
</dbReference>
<dbReference type="EMBL" id="MN637820">
    <property type="protein sequence ID" value="QIQ48854.1"/>
    <property type="molecule type" value="Genomic_DNA"/>
</dbReference>
<keyword evidence="14 16" id="KW-0496">Mitochondrion</keyword>
<keyword evidence="10 16" id="KW-0249">Electron transport</keyword>
<dbReference type="SUPFAM" id="SSF81648">
    <property type="entry name" value="a domain/subunit of cytochrome bc1 complex (Ubiquinol-cytochrome c reductase)"/>
    <property type="match status" value="1"/>
</dbReference>
<keyword evidence="4 16" id="KW-0813">Transport</keyword>
<dbReference type="PANTHER" id="PTHR19271">
    <property type="entry name" value="CYTOCHROME B"/>
    <property type="match status" value="1"/>
</dbReference>
<feature type="domain" description="Cytochrome b/b6 C-terminal region profile" evidence="18">
    <location>
        <begin position="200"/>
        <end position="364"/>
    </location>
</feature>
<comment type="subcellular location">
    <subcellularLocation>
        <location evidence="2">Mitochondrion inner membrane</location>
        <topology evidence="2">Multi-pass membrane protein</topology>
    </subcellularLocation>
</comment>
<evidence type="ECO:0000256" key="16">
    <source>
        <dbReference type="RuleBase" id="RU362117"/>
    </source>
</evidence>
<evidence type="ECO:0000256" key="8">
    <source>
        <dbReference type="ARBA" id="ARBA00022723"/>
    </source>
</evidence>
<evidence type="ECO:0000313" key="19">
    <source>
        <dbReference type="EMBL" id="QIQ48854.1"/>
    </source>
</evidence>
<feature type="transmembrane region" description="Helical" evidence="16">
    <location>
        <begin position="20"/>
        <end position="46"/>
    </location>
</feature>
<dbReference type="InterPro" id="IPR036150">
    <property type="entry name" value="Cyt_b/b6_C_sf"/>
</dbReference>
<name>A0A6G9KCD0_SCHSI</name>
<dbReference type="Pfam" id="PF00033">
    <property type="entry name" value="Cytochrome_B"/>
    <property type="match status" value="1"/>
</dbReference>
<dbReference type="SUPFAM" id="SSF81342">
    <property type="entry name" value="Transmembrane di-heme cytochromes"/>
    <property type="match status" value="1"/>
</dbReference>
<keyword evidence="6 16" id="KW-0679">Respiratory chain</keyword>
<evidence type="ECO:0000256" key="5">
    <source>
        <dbReference type="ARBA" id="ARBA00022617"/>
    </source>
</evidence>
<dbReference type="GO" id="GO:0005743">
    <property type="term" value="C:mitochondrial inner membrane"/>
    <property type="evidence" value="ECO:0007669"/>
    <property type="project" value="UniProtKB-SubCell"/>
</dbReference>
<keyword evidence="8 16" id="KW-0479">Metal-binding</keyword>
<sequence length="364" mass="42099">MYKLINNNLVDLPTGVGLNYFWCVGFLLSFFMLFQVLTGVFLSLFYSSLINFNFLTWADENVSCWLIRYLHIWGVSVVFVLLYIHICRGLYYSSYKKVSVWNTGFILYLLIMIEAFIGYILPWHQMSYWAATVLTSIILSIPFFGSFIYSYVVGGFSVTVDETLLRFFPIHVILGVALLVLVFVHLFYLHLIGSSSPLFIDNSYSDSVYFHKYYSIKDLYSFLLVLLVLLCIMLYNPNLVLDCEAFSEANPLVTPSNIKPEWYFLSYYAILRSVSSKLGGLVFVLVMLILIWVPSFNVSCIYNIYRQMLYWIIVGLGTGLGYMGSCHVEYPYIVISQLWSILLLCALMTFKVFWVVPLSTYNNK</sequence>
<feature type="transmembrane region" description="Helical" evidence="16">
    <location>
        <begin position="219"/>
        <end position="236"/>
    </location>
</feature>
<feature type="transmembrane region" description="Helical" evidence="16">
    <location>
        <begin position="98"/>
        <end position="121"/>
    </location>
</feature>
<dbReference type="AlphaFoldDB" id="A0A6G9KCD0"/>
<evidence type="ECO:0000256" key="12">
    <source>
        <dbReference type="ARBA" id="ARBA00023004"/>
    </source>
</evidence>
<dbReference type="Gene3D" id="1.20.810.10">
    <property type="entry name" value="Cytochrome Bc1 Complex, Chain C"/>
    <property type="match status" value="1"/>
</dbReference>
<dbReference type="GO" id="GO:0006122">
    <property type="term" value="P:mitochondrial electron transport, ubiquinol to cytochrome c"/>
    <property type="evidence" value="ECO:0007669"/>
    <property type="project" value="TreeGrafter"/>
</dbReference>
<feature type="transmembrane region" description="Helical" evidence="16">
    <location>
        <begin position="66"/>
        <end position="86"/>
    </location>
</feature>
<evidence type="ECO:0000256" key="4">
    <source>
        <dbReference type="ARBA" id="ARBA00022448"/>
    </source>
</evidence>
<evidence type="ECO:0000256" key="11">
    <source>
        <dbReference type="ARBA" id="ARBA00022989"/>
    </source>
</evidence>
<feature type="transmembrane region" description="Helical" evidence="16">
    <location>
        <begin position="338"/>
        <end position="356"/>
    </location>
</feature>
<feature type="transmembrane region" description="Helical" evidence="16">
    <location>
        <begin position="278"/>
        <end position="296"/>
    </location>
</feature>
<keyword evidence="15 16" id="KW-0472">Membrane</keyword>
<keyword evidence="11 16" id="KW-1133">Transmembrane helix</keyword>
<dbReference type="InterPro" id="IPR048259">
    <property type="entry name" value="Cytochrome_b_N_euk/bac"/>
</dbReference>
<proteinExistence type="inferred from homology"/>
<evidence type="ECO:0000256" key="14">
    <source>
        <dbReference type="ARBA" id="ARBA00023128"/>
    </source>
</evidence>
<dbReference type="GO" id="GO:0008121">
    <property type="term" value="F:quinol-cytochrome-c reductase activity"/>
    <property type="evidence" value="ECO:0007669"/>
    <property type="project" value="TreeGrafter"/>
</dbReference>
<dbReference type="Pfam" id="PF00032">
    <property type="entry name" value="Cytochrom_B_C"/>
    <property type="match status" value="1"/>
</dbReference>
<dbReference type="InterPro" id="IPR016174">
    <property type="entry name" value="Di-haem_cyt_TM"/>
</dbReference>
<keyword evidence="12 16" id="KW-0408">Iron</keyword>
<keyword evidence="7 16" id="KW-0812">Transmembrane</keyword>
<keyword evidence="5 16" id="KW-0349">Heme</keyword>
<dbReference type="GO" id="GO:0046872">
    <property type="term" value="F:metal ion binding"/>
    <property type="evidence" value="ECO:0007669"/>
    <property type="project" value="UniProtKB-UniRule"/>
</dbReference>
<feature type="transmembrane region" description="Helical" evidence="16">
    <location>
        <begin position="127"/>
        <end position="152"/>
    </location>
</feature>
<feature type="transmembrane region" description="Helical" evidence="16">
    <location>
        <begin position="164"/>
        <end position="188"/>
    </location>
</feature>
<protein>
    <recommendedName>
        <fullName evidence="3 16">Cytochrome b</fullName>
    </recommendedName>
</protein>
<dbReference type="PROSITE" id="PS51002">
    <property type="entry name" value="CYTB_NTER"/>
    <property type="match status" value="1"/>
</dbReference>
<dbReference type="InterPro" id="IPR005797">
    <property type="entry name" value="Cyt_b/b6_N"/>
</dbReference>
<evidence type="ECO:0000256" key="9">
    <source>
        <dbReference type="ARBA" id="ARBA00022792"/>
    </source>
</evidence>
<evidence type="ECO:0000256" key="15">
    <source>
        <dbReference type="ARBA" id="ARBA00023136"/>
    </source>
</evidence>
<dbReference type="GO" id="GO:0016491">
    <property type="term" value="F:oxidoreductase activity"/>
    <property type="evidence" value="ECO:0007669"/>
    <property type="project" value="UniProtKB-UniRule"/>
</dbReference>
<geneLocation type="mitochondrion" evidence="19"/>
<gene>
    <name evidence="19" type="primary">CYTB</name>
</gene>
<keyword evidence="13" id="KW-0830">Ubiquinone</keyword>
<organism evidence="19">
    <name type="scientific">Schistosoma spindalis</name>
    <name type="common">Parasitic worm</name>
    <dbReference type="NCBI Taxonomy" id="6189"/>
    <lineage>
        <taxon>Eukaryota</taxon>
        <taxon>Metazoa</taxon>
        <taxon>Spiralia</taxon>
        <taxon>Lophotrochozoa</taxon>
        <taxon>Platyhelminthes</taxon>
        <taxon>Trematoda</taxon>
        <taxon>Digenea</taxon>
        <taxon>Strigeidida</taxon>
        <taxon>Schistosomatoidea</taxon>
        <taxon>Schistosomatidae</taxon>
        <taxon>Schistosoma</taxon>
    </lineage>
</organism>
<evidence type="ECO:0000256" key="10">
    <source>
        <dbReference type="ARBA" id="ARBA00022982"/>
    </source>
</evidence>
<comment type="cofactor">
    <cofactor evidence="16">
        <name>heme b</name>
        <dbReference type="ChEBI" id="CHEBI:60344"/>
    </cofactor>
    <text evidence="16">Binds 2 heme groups non-covalently.</text>
</comment>
<evidence type="ECO:0000259" key="17">
    <source>
        <dbReference type="PROSITE" id="PS51002"/>
    </source>
</evidence>
<dbReference type="PANTHER" id="PTHR19271:SF16">
    <property type="entry name" value="CYTOCHROME B"/>
    <property type="match status" value="1"/>
</dbReference>
<feature type="domain" description="Cytochrome b/b6 N-terminal region profile" evidence="17">
    <location>
        <begin position="1"/>
        <end position="198"/>
    </location>
</feature>
<evidence type="ECO:0000256" key="7">
    <source>
        <dbReference type="ARBA" id="ARBA00022692"/>
    </source>
</evidence>
<dbReference type="PROSITE" id="PS51003">
    <property type="entry name" value="CYTB_CTER"/>
    <property type="match status" value="1"/>
</dbReference>
<reference evidence="19" key="1">
    <citation type="journal article" date="2020" name="Sci. Rep.">
        <title>Divergence across mitochondrial genomes of sympatric members of the Schistosoma indicum group and clues into the evolution of Schistosoma spindale.</title>
        <authorList>
            <person name="Jones B.P."/>
            <person name="Norman B.F."/>
            <person name="Borrett H.E."/>
            <person name="Attwood S.W."/>
            <person name="Mondal M.M.H."/>
            <person name="Walker A.J."/>
            <person name="Webster J.P."/>
            <person name="Jayanthe Rajapakse P.R.V."/>
            <person name="Lawton S.P."/>
        </authorList>
    </citation>
    <scope>NUCLEOTIDE SEQUENCE</scope>
</reference>
<feature type="transmembrane region" description="Helical" evidence="16">
    <location>
        <begin position="308"/>
        <end position="326"/>
    </location>
</feature>